<dbReference type="InterPro" id="IPR008271">
    <property type="entry name" value="Ser/Thr_kinase_AS"/>
</dbReference>
<dbReference type="InterPro" id="IPR000719">
    <property type="entry name" value="Prot_kinase_dom"/>
</dbReference>
<dbReference type="SUPFAM" id="SSF56112">
    <property type="entry name" value="Protein kinase-like (PK-like)"/>
    <property type="match status" value="1"/>
</dbReference>
<dbReference type="PhylomeDB" id="A0A0G4F8F6"/>
<dbReference type="EC" id="2.7.11.1" evidence="2"/>
<dbReference type="EMBL" id="CDMZ01000172">
    <property type="protein sequence ID" value="CEM08351.1"/>
    <property type="molecule type" value="Genomic_DNA"/>
</dbReference>
<dbReference type="PANTHER" id="PTHR43671">
    <property type="entry name" value="SERINE/THREONINE-PROTEIN KINASE NEK"/>
    <property type="match status" value="1"/>
</dbReference>
<feature type="compositionally biased region" description="Basic and acidic residues" evidence="8">
    <location>
        <begin position="453"/>
        <end position="474"/>
    </location>
</feature>
<dbReference type="InterPro" id="IPR050660">
    <property type="entry name" value="NEK_Ser/Thr_kinase"/>
</dbReference>
<dbReference type="VEuPathDB" id="CryptoDB:Cvel_15552"/>
<name>A0A0G4F8F6_9ALVE</name>
<dbReference type="AlphaFoldDB" id="A0A0G4F8F6"/>
<protein>
    <recommendedName>
        <fullName evidence="2">non-specific serine/threonine protein kinase</fullName>
        <ecNumber evidence="2">2.7.11.1</ecNumber>
    </recommendedName>
</protein>
<dbReference type="Gene3D" id="3.30.200.20">
    <property type="entry name" value="Phosphorylase Kinase, domain 1"/>
    <property type="match status" value="1"/>
</dbReference>
<dbReference type="PROSITE" id="PS00107">
    <property type="entry name" value="PROTEIN_KINASE_ATP"/>
    <property type="match status" value="1"/>
</dbReference>
<evidence type="ECO:0000256" key="3">
    <source>
        <dbReference type="ARBA" id="ARBA00022679"/>
    </source>
</evidence>
<evidence type="ECO:0000256" key="2">
    <source>
        <dbReference type="ARBA" id="ARBA00012513"/>
    </source>
</evidence>
<evidence type="ECO:0000256" key="9">
    <source>
        <dbReference type="SAM" id="Phobius"/>
    </source>
</evidence>
<comment type="similarity">
    <text evidence="1">Belongs to the protein kinase superfamily. NEK Ser/Thr protein kinase family. NIMA subfamily.</text>
</comment>
<dbReference type="Gene3D" id="1.10.510.10">
    <property type="entry name" value="Transferase(Phosphotransferase) domain 1"/>
    <property type="match status" value="1"/>
</dbReference>
<evidence type="ECO:0000259" key="10">
    <source>
        <dbReference type="PROSITE" id="PS50011"/>
    </source>
</evidence>
<keyword evidence="3" id="KW-0808">Transferase</keyword>
<keyword evidence="9" id="KW-0812">Transmembrane</keyword>
<feature type="region of interest" description="Disordered" evidence="8">
    <location>
        <begin position="453"/>
        <end position="483"/>
    </location>
</feature>
<evidence type="ECO:0000256" key="1">
    <source>
        <dbReference type="ARBA" id="ARBA00010886"/>
    </source>
</evidence>
<dbReference type="InterPro" id="IPR011009">
    <property type="entry name" value="Kinase-like_dom_sf"/>
</dbReference>
<dbReference type="SMART" id="SM00220">
    <property type="entry name" value="S_TKc"/>
    <property type="match status" value="1"/>
</dbReference>
<evidence type="ECO:0000256" key="5">
    <source>
        <dbReference type="ARBA" id="ARBA00022777"/>
    </source>
</evidence>
<dbReference type="GO" id="GO:0005524">
    <property type="term" value="F:ATP binding"/>
    <property type="evidence" value="ECO:0007669"/>
    <property type="project" value="UniProtKB-UniRule"/>
</dbReference>
<organism evidence="11">
    <name type="scientific">Chromera velia CCMP2878</name>
    <dbReference type="NCBI Taxonomy" id="1169474"/>
    <lineage>
        <taxon>Eukaryota</taxon>
        <taxon>Sar</taxon>
        <taxon>Alveolata</taxon>
        <taxon>Colpodellida</taxon>
        <taxon>Chromeraceae</taxon>
        <taxon>Chromera</taxon>
    </lineage>
</organism>
<sequence>MAAQTADRRILLLKQIQGGKYDEIKKLGEGAYGQVYLVNLIGHDNLFAMKVQDKSAADAELSILKSLCIRRNPFVMRFRERFDCSSIYGSVAGWLAGWVVLSINQFLPSREGKECLILGLAKNGEMKEHARAADSDTLFQWFKQSLAGLSYIHSDGYVHRDIKSPNIFLDHKMRAMIGDVGLTKKLNMYGRTKGQAGTPTHMAPEIWYDEEYDGKVDIWALAVTFYILCRVLFPWMMALDPSHRPGADDVLAYLGVTRTVVSRDYLQRACNGKSEWDDFGSMATQSDLSSLKVPGGLSAPPRKPSSRKRATKHLTPPSPGSPAARQGKKRTQSPEDLYLAAKRVELNSEPFLNQMRATGDFRRMKMEKEAILKKLKRQALPKGFERFEGLYKRLERQQVFAFVQKKETQSSAENEGFKVKIDPPPSWNALTQDVDEKEFEGIFNTEDFKEILAEESDHIVPTKSRPNPDADRKSQTVAEGGLKDLLPDSFLKALKERAPTEGKTGEEKD</sequence>
<evidence type="ECO:0000256" key="7">
    <source>
        <dbReference type="PROSITE-ProRule" id="PRU10141"/>
    </source>
</evidence>
<reference evidence="11" key="1">
    <citation type="submission" date="2014-11" db="EMBL/GenBank/DDBJ databases">
        <authorList>
            <person name="Otto D Thomas"/>
            <person name="Naeem Raeece"/>
        </authorList>
    </citation>
    <scope>NUCLEOTIDE SEQUENCE</scope>
</reference>
<gene>
    <name evidence="11" type="ORF">Cvel_15552</name>
</gene>
<feature type="binding site" evidence="7">
    <location>
        <position position="50"/>
    </location>
    <ligand>
        <name>ATP</name>
        <dbReference type="ChEBI" id="CHEBI:30616"/>
    </ligand>
</feature>
<evidence type="ECO:0000256" key="8">
    <source>
        <dbReference type="SAM" id="MobiDB-lite"/>
    </source>
</evidence>
<evidence type="ECO:0000256" key="4">
    <source>
        <dbReference type="ARBA" id="ARBA00022741"/>
    </source>
</evidence>
<accession>A0A0G4F8F6</accession>
<evidence type="ECO:0000313" key="11">
    <source>
        <dbReference type="EMBL" id="CEM08351.1"/>
    </source>
</evidence>
<feature type="domain" description="Protein kinase" evidence="10">
    <location>
        <begin position="21"/>
        <end position="316"/>
    </location>
</feature>
<keyword evidence="9" id="KW-0472">Membrane</keyword>
<dbReference type="InterPro" id="IPR017441">
    <property type="entry name" value="Protein_kinase_ATP_BS"/>
</dbReference>
<keyword evidence="4 7" id="KW-0547">Nucleotide-binding</keyword>
<dbReference type="PANTHER" id="PTHR43671:SF13">
    <property type="entry name" value="SERINE_THREONINE-PROTEIN KINASE NEK2"/>
    <property type="match status" value="1"/>
</dbReference>
<dbReference type="PROSITE" id="PS50011">
    <property type="entry name" value="PROTEIN_KINASE_DOM"/>
    <property type="match status" value="1"/>
</dbReference>
<keyword evidence="9" id="KW-1133">Transmembrane helix</keyword>
<feature type="transmembrane region" description="Helical" evidence="9">
    <location>
        <begin position="86"/>
        <end position="107"/>
    </location>
</feature>
<feature type="region of interest" description="Disordered" evidence="8">
    <location>
        <begin position="287"/>
        <end position="332"/>
    </location>
</feature>
<keyword evidence="5" id="KW-0418">Kinase</keyword>
<dbReference type="Pfam" id="PF00069">
    <property type="entry name" value="Pkinase"/>
    <property type="match status" value="1"/>
</dbReference>
<dbReference type="PROSITE" id="PS00108">
    <property type="entry name" value="PROTEIN_KINASE_ST"/>
    <property type="match status" value="1"/>
</dbReference>
<evidence type="ECO:0000256" key="6">
    <source>
        <dbReference type="ARBA" id="ARBA00022840"/>
    </source>
</evidence>
<keyword evidence="6 7" id="KW-0067">ATP-binding</keyword>
<dbReference type="GO" id="GO:0004674">
    <property type="term" value="F:protein serine/threonine kinase activity"/>
    <property type="evidence" value="ECO:0007669"/>
    <property type="project" value="UniProtKB-EC"/>
</dbReference>
<proteinExistence type="inferred from homology"/>